<reference evidence="1 2" key="1">
    <citation type="journal article" date="2006" name="Proc. Natl. Acad. Sci. U.S.A.">
        <title>Burkholderia xenovorans LB400 harbors a multi-replicon, 9.73-Mbp genome shaped for versatility.</title>
        <authorList>
            <person name="Chain P.S."/>
            <person name="Denef V.J."/>
            <person name="Konstantinidis K.T."/>
            <person name="Vergez L.M."/>
            <person name="Agullo L."/>
            <person name="Reyes V.L."/>
            <person name="Hauser L."/>
            <person name="Cordova M."/>
            <person name="Gomez L."/>
            <person name="Gonzalez M."/>
            <person name="Land M."/>
            <person name="Lao V."/>
            <person name="Larimer F."/>
            <person name="LiPuma J.J."/>
            <person name="Mahenthiralingam E."/>
            <person name="Malfatti S.A."/>
            <person name="Marx C.J."/>
            <person name="Parnell J.J."/>
            <person name="Ramette A."/>
            <person name="Richardson P."/>
            <person name="Seeger M."/>
            <person name="Smith D."/>
            <person name="Spilker T."/>
            <person name="Sul W.J."/>
            <person name="Tsoi T.V."/>
            <person name="Ulrich L.E."/>
            <person name="Zhulin I.B."/>
            <person name="Tiedje J.M."/>
        </authorList>
    </citation>
    <scope>NUCLEOTIDE SEQUENCE [LARGE SCALE GENOMIC DNA]</scope>
    <source>
        <strain evidence="1 2">LB400</strain>
    </source>
</reference>
<dbReference type="PATRIC" id="fig|266265.5.peg.1377"/>
<dbReference type="AlphaFoldDB" id="Q141W6"/>
<dbReference type="RefSeq" id="WP_011487587.1">
    <property type="nucleotide sequence ID" value="NC_007951.1"/>
</dbReference>
<organism evidence="1 2">
    <name type="scientific">Paraburkholderia xenovorans (strain LB400)</name>
    <dbReference type="NCBI Taxonomy" id="266265"/>
    <lineage>
        <taxon>Bacteria</taxon>
        <taxon>Pseudomonadati</taxon>
        <taxon>Pseudomonadota</taxon>
        <taxon>Betaproteobacteria</taxon>
        <taxon>Burkholderiales</taxon>
        <taxon>Burkholderiaceae</taxon>
        <taxon>Paraburkholderia</taxon>
    </lineage>
</organism>
<dbReference type="KEGG" id="bxb:DR64_793"/>
<name>Q141W6_PARXL</name>
<keyword evidence="2" id="KW-1185">Reference proteome</keyword>
<proteinExistence type="predicted"/>
<evidence type="ECO:0000313" key="1">
    <source>
        <dbReference type="EMBL" id="ABE29873.1"/>
    </source>
</evidence>
<dbReference type="KEGG" id="bxe:Bxe_A3106"/>
<accession>Q141W6</accession>
<evidence type="ECO:0000313" key="2">
    <source>
        <dbReference type="Proteomes" id="UP000001817"/>
    </source>
</evidence>
<dbReference type="InterPro" id="IPR011101">
    <property type="entry name" value="DUF5131"/>
</dbReference>
<dbReference type="EMBL" id="CP000270">
    <property type="protein sequence ID" value="ABE29873.1"/>
    <property type="molecule type" value="Genomic_DNA"/>
</dbReference>
<gene>
    <name evidence="1" type="ORF">Bxe_A3106</name>
</gene>
<protein>
    <submittedName>
        <fullName evidence="1">Phage protein Gp37Gp68</fullName>
    </submittedName>
</protein>
<dbReference type="eggNOG" id="COG4422">
    <property type="taxonomic scope" value="Bacteria"/>
</dbReference>
<dbReference type="Pfam" id="PF07505">
    <property type="entry name" value="DUF5131"/>
    <property type="match status" value="1"/>
</dbReference>
<sequence>MSENSKIEWTDHTFNSWEGCQKVSPGCDHCYAEARNARFAGGSAINWGPGAPRRRTSAANWRKPLQWNANHASFFAEHGRRQRVFCASLADVFDNDVDPKWRIDLFDLIELTPNLDWLLLTKRIGNVMRMLKSHDWCAGQWNVWLGATFVDRDEMLRDAGKLLAVPARVRFWSVEPMLGDLGEIPLNLMPDWVICGGESGPNARPMSIQWARSLRDQCAAAGVPFLFKQWGEWAPAGMHPSETPGRFAFGDYEHEPSRFIQTDRYPRAFTRFGARCVLERVGKKAAGRQLDGRTHDEFPRGAA</sequence>
<dbReference type="OrthoDB" id="9787478at2"/>
<dbReference type="Proteomes" id="UP000001817">
    <property type="component" value="Chromosome 1"/>
</dbReference>
<dbReference type="STRING" id="266265.Bxe_A3106"/>